<proteinExistence type="predicted"/>
<name>A0ACC0P1A5_RHOML</name>
<sequence>MGVRTSSVCLLRNINAGSVLLVNFLPPAKCQPIRSRNWYLIKPQHALFLTEHPSTSNSYATSIYVRV</sequence>
<evidence type="ECO:0000313" key="2">
    <source>
        <dbReference type="Proteomes" id="UP001062846"/>
    </source>
</evidence>
<reference evidence="1" key="1">
    <citation type="submission" date="2022-02" db="EMBL/GenBank/DDBJ databases">
        <title>Plant Genome Project.</title>
        <authorList>
            <person name="Zhang R.-G."/>
        </authorList>
    </citation>
    <scope>NUCLEOTIDE SEQUENCE</scope>
    <source>
        <strain evidence="1">AT1</strain>
    </source>
</reference>
<evidence type="ECO:0000313" key="1">
    <source>
        <dbReference type="EMBL" id="KAI8559004.1"/>
    </source>
</evidence>
<organism evidence="1 2">
    <name type="scientific">Rhododendron molle</name>
    <name type="common">Chinese azalea</name>
    <name type="synonym">Azalea mollis</name>
    <dbReference type="NCBI Taxonomy" id="49168"/>
    <lineage>
        <taxon>Eukaryota</taxon>
        <taxon>Viridiplantae</taxon>
        <taxon>Streptophyta</taxon>
        <taxon>Embryophyta</taxon>
        <taxon>Tracheophyta</taxon>
        <taxon>Spermatophyta</taxon>
        <taxon>Magnoliopsida</taxon>
        <taxon>eudicotyledons</taxon>
        <taxon>Gunneridae</taxon>
        <taxon>Pentapetalae</taxon>
        <taxon>asterids</taxon>
        <taxon>Ericales</taxon>
        <taxon>Ericaceae</taxon>
        <taxon>Ericoideae</taxon>
        <taxon>Rhodoreae</taxon>
        <taxon>Rhododendron</taxon>
    </lineage>
</organism>
<dbReference type="Proteomes" id="UP001062846">
    <property type="component" value="Chromosome 4"/>
</dbReference>
<dbReference type="EMBL" id="CM046391">
    <property type="protein sequence ID" value="KAI8559004.1"/>
    <property type="molecule type" value="Genomic_DNA"/>
</dbReference>
<protein>
    <submittedName>
        <fullName evidence="1">Uncharacterized protein</fullName>
    </submittedName>
</protein>
<accession>A0ACC0P1A5</accession>
<keyword evidence="2" id="KW-1185">Reference proteome</keyword>
<comment type="caution">
    <text evidence="1">The sequence shown here is derived from an EMBL/GenBank/DDBJ whole genome shotgun (WGS) entry which is preliminary data.</text>
</comment>
<gene>
    <name evidence="1" type="ORF">RHMOL_Rhmol04G0140400</name>
</gene>